<dbReference type="Proteomes" id="UP001286174">
    <property type="component" value="Unassembled WGS sequence"/>
</dbReference>
<protein>
    <submittedName>
        <fullName evidence="2">Glycosyltransferase family 2 protein</fullName>
    </submittedName>
</protein>
<dbReference type="PANTHER" id="PTHR22916">
    <property type="entry name" value="GLYCOSYLTRANSFERASE"/>
    <property type="match status" value="1"/>
</dbReference>
<dbReference type="RefSeq" id="WP_370595302.1">
    <property type="nucleotide sequence ID" value="NZ_JALBUR010000001.1"/>
</dbReference>
<dbReference type="PANTHER" id="PTHR22916:SF3">
    <property type="entry name" value="UDP-GLCNAC:BETAGAL BETA-1,3-N-ACETYLGLUCOSAMINYLTRANSFERASE-LIKE PROTEIN 1"/>
    <property type="match status" value="1"/>
</dbReference>
<dbReference type="InterPro" id="IPR029044">
    <property type="entry name" value="Nucleotide-diphossugar_trans"/>
</dbReference>
<evidence type="ECO:0000313" key="2">
    <source>
        <dbReference type="EMBL" id="MDX8418620.1"/>
    </source>
</evidence>
<comment type="caution">
    <text evidence="2">The sequence shown here is derived from an EMBL/GenBank/DDBJ whole genome shotgun (WGS) entry which is preliminary data.</text>
</comment>
<evidence type="ECO:0000313" key="3">
    <source>
        <dbReference type="Proteomes" id="UP001286174"/>
    </source>
</evidence>
<dbReference type="Gene3D" id="3.90.550.10">
    <property type="entry name" value="Spore Coat Polysaccharide Biosynthesis Protein SpsA, Chain A"/>
    <property type="match status" value="1"/>
</dbReference>
<dbReference type="AlphaFoldDB" id="A0AB35U617"/>
<dbReference type="CDD" id="cd00761">
    <property type="entry name" value="Glyco_tranf_GTA_type"/>
    <property type="match status" value="1"/>
</dbReference>
<sequence length="334" mass="38905">MQEATIIVPVYNAENYLGQCFESLRRQSVQNFRVLIVNDGSTDTSQERIDAFVAENPSRYHAIVKPNGGYGSSIKTGIRNCETPYFMILDPDDTLKETAVEKLCRMADVSGADLVIGARIDQYSYSKRPVYDCCYQSERTTLQKDTVYNRNTEQFRNLFMVDPRSQAKLYKRSCAEGIRFASRISYADHMLFWLTLLRASKVIYTDEPLAVYRKRRLEREEDISAQLKGEIFSYRMILSQSQHISNIPELFYWRMFSVYLDIMSRLDDLHVSMERKLQLVDDLDVFRQELAPFAAKIREGSRQAGVPFQERVRYEVMLSKAGERMMALKKKKIK</sequence>
<dbReference type="SUPFAM" id="SSF53448">
    <property type="entry name" value="Nucleotide-diphospho-sugar transferases"/>
    <property type="match status" value="1"/>
</dbReference>
<dbReference type="Pfam" id="PF00535">
    <property type="entry name" value="Glycos_transf_2"/>
    <property type="match status" value="1"/>
</dbReference>
<evidence type="ECO:0000259" key="1">
    <source>
        <dbReference type="Pfam" id="PF00535"/>
    </source>
</evidence>
<organism evidence="2 3">
    <name type="scientific">Grylomicrobium aquisgranensis</name>
    <dbReference type="NCBI Taxonomy" id="2926318"/>
    <lineage>
        <taxon>Bacteria</taxon>
        <taxon>Bacillati</taxon>
        <taxon>Bacillota</taxon>
        <taxon>Erysipelotrichia</taxon>
        <taxon>Erysipelotrichales</taxon>
        <taxon>Erysipelotrichaceae</taxon>
        <taxon>Grylomicrobium</taxon>
    </lineage>
</organism>
<gene>
    <name evidence="2" type="ORF">MOZ60_00765</name>
</gene>
<reference evidence="2 3" key="1">
    <citation type="submission" date="2022-03" db="EMBL/GenBank/DDBJ databases">
        <title>Novel taxa within the pig intestine.</title>
        <authorList>
            <person name="Wylensek D."/>
            <person name="Bishof K."/>
            <person name="Afrizal A."/>
            <person name="Clavel T."/>
        </authorList>
    </citation>
    <scope>NUCLEOTIDE SEQUENCE [LARGE SCALE GENOMIC DNA]</scope>
    <source>
        <strain evidence="2 3">CLA-KB-P133</strain>
    </source>
</reference>
<name>A0AB35U617_9FIRM</name>
<accession>A0AB35U617</accession>
<feature type="domain" description="Glycosyltransferase 2-like" evidence="1">
    <location>
        <begin position="5"/>
        <end position="124"/>
    </location>
</feature>
<dbReference type="GO" id="GO:0016758">
    <property type="term" value="F:hexosyltransferase activity"/>
    <property type="evidence" value="ECO:0007669"/>
    <property type="project" value="UniProtKB-ARBA"/>
</dbReference>
<keyword evidence="3" id="KW-1185">Reference proteome</keyword>
<dbReference type="EMBL" id="JALBUR010000001">
    <property type="protein sequence ID" value="MDX8418620.1"/>
    <property type="molecule type" value="Genomic_DNA"/>
</dbReference>
<proteinExistence type="predicted"/>
<dbReference type="InterPro" id="IPR001173">
    <property type="entry name" value="Glyco_trans_2-like"/>
</dbReference>